<feature type="signal peptide" evidence="2">
    <location>
        <begin position="1"/>
        <end position="25"/>
    </location>
</feature>
<accession>A7SRJ9</accession>
<protein>
    <submittedName>
        <fullName evidence="3">Uncharacterized protein</fullName>
    </submittedName>
</protein>
<dbReference type="PhylomeDB" id="A7SRJ9"/>
<keyword evidence="2" id="KW-0732">Signal</keyword>
<reference evidence="3 4" key="1">
    <citation type="journal article" date="2007" name="Science">
        <title>Sea anemone genome reveals ancestral eumetazoan gene repertoire and genomic organization.</title>
        <authorList>
            <person name="Putnam N.H."/>
            <person name="Srivastava M."/>
            <person name="Hellsten U."/>
            <person name="Dirks B."/>
            <person name="Chapman J."/>
            <person name="Salamov A."/>
            <person name="Terry A."/>
            <person name="Shapiro H."/>
            <person name="Lindquist E."/>
            <person name="Kapitonov V.V."/>
            <person name="Jurka J."/>
            <person name="Genikhovich G."/>
            <person name="Grigoriev I.V."/>
            <person name="Lucas S.M."/>
            <person name="Steele R.E."/>
            <person name="Finnerty J.R."/>
            <person name="Technau U."/>
            <person name="Martindale M.Q."/>
            <person name="Rokhsar D.S."/>
        </authorList>
    </citation>
    <scope>NUCLEOTIDE SEQUENCE [LARGE SCALE GENOMIC DNA]</scope>
    <source>
        <strain evidence="4">CH2 X CH6</strain>
    </source>
</reference>
<evidence type="ECO:0000256" key="1">
    <source>
        <dbReference type="SAM" id="MobiDB-lite"/>
    </source>
</evidence>
<feature type="region of interest" description="Disordered" evidence="1">
    <location>
        <begin position="153"/>
        <end position="177"/>
    </location>
</feature>
<organism evidence="3 4">
    <name type="scientific">Nematostella vectensis</name>
    <name type="common">Starlet sea anemone</name>
    <dbReference type="NCBI Taxonomy" id="45351"/>
    <lineage>
        <taxon>Eukaryota</taxon>
        <taxon>Metazoa</taxon>
        <taxon>Cnidaria</taxon>
        <taxon>Anthozoa</taxon>
        <taxon>Hexacorallia</taxon>
        <taxon>Actiniaria</taxon>
        <taxon>Edwardsiidae</taxon>
        <taxon>Nematostella</taxon>
    </lineage>
</organism>
<feature type="region of interest" description="Disordered" evidence="1">
    <location>
        <begin position="37"/>
        <end position="64"/>
    </location>
</feature>
<keyword evidence="4" id="KW-1185">Reference proteome</keyword>
<name>A7SRJ9_NEMVE</name>
<sequence>MRHLAMIIWLALLAVFPSLGPPVVSQTTPYPANVTREPANMTVVGPPTTREPANTTVMGPPTTREPTNITMAPTTRGQLLPNMTTMLRVENIKKNSSLPIPSEHHLQQHLCGQGSSVTRLIAPKGWLNAKWYARTPSWVYLWSRTGARLPGPPVVSQTTPYPANVTREPANITMGPPTTRELANITMAPTTRGQLLLNMTTIPPNSTETPSPATPLRPRFKCYETNCTQGVAECQVVCKDSFMGLPVVPDRVSTRQRPGEIITLKRCAHSTICEEERTLCIMAERLAGGVLASCSAGCCRGSLCNVGDAIPSQPTTDAPTFDPTTHPRSKAMLAVFTWDNIGQHCWNNL</sequence>
<dbReference type="HOGENOM" id="CLU_795250_0_0_1"/>
<feature type="chain" id="PRO_5002715260" evidence="2">
    <location>
        <begin position="26"/>
        <end position="349"/>
    </location>
</feature>
<dbReference type="Proteomes" id="UP000001593">
    <property type="component" value="Unassembled WGS sequence"/>
</dbReference>
<evidence type="ECO:0000313" key="3">
    <source>
        <dbReference type="EMBL" id="EDO33684.1"/>
    </source>
</evidence>
<dbReference type="InParanoid" id="A7SRJ9"/>
<evidence type="ECO:0000313" key="4">
    <source>
        <dbReference type="Proteomes" id="UP000001593"/>
    </source>
</evidence>
<proteinExistence type="predicted"/>
<dbReference type="AlphaFoldDB" id="A7SRJ9"/>
<dbReference type="EMBL" id="DS469763">
    <property type="protein sequence ID" value="EDO33684.1"/>
    <property type="molecule type" value="Genomic_DNA"/>
</dbReference>
<gene>
    <name evidence="3" type="ORF">NEMVEDRAFT_v1g216338</name>
</gene>
<evidence type="ECO:0000256" key="2">
    <source>
        <dbReference type="SAM" id="SignalP"/>
    </source>
</evidence>